<evidence type="ECO:0000313" key="1">
    <source>
        <dbReference type="EMBL" id="QDU82966.1"/>
    </source>
</evidence>
<keyword evidence="2" id="KW-1185">Reference proteome</keyword>
<dbReference type="Proteomes" id="UP000319342">
    <property type="component" value="Chromosome"/>
</dbReference>
<name>A0A518CUR1_9BACT</name>
<dbReference type="RefSeq" id="WP_145181816.1">
    <property type="nucleotide sequence ID" value="NZ_CP036290.1"/>
</dbReference>
<dbReference type="EMBL" id="CP036290">
    <property type="protein sequence ID" value="QDU82966.1"/>
    <property type="molecule type" value="Genomic_DNA"/>
</dbReference>
<dbReference type="Pfam" id="PF05990">
    <property type="entry name" value="DUF900"/>
    <property type="match status" value="2"/>
</dbReference>
<evidence type="ECO:0000313" key="2">
    <source>
        <dbReference type="Proteomes" id="UP000319342"/>
    </source>
</evidence>
<reference evidence="1 2" key="1">
    <citation type="submission" date="2019-02" db="EMBL/GenBank/DDBJ databases">
        <title>Deep-cultivation of Planctomycetes and their phenomic and genomic characterization uncovers novel biology.</title>
        <authorList>
            <person name="Wiegand S."/>
            <person name="Jogler M."/>
            <person name="Boedeker C."/>
            <person name="Pinto D."/>
            <person name="Vollmers J."/>
            <person name="Rivas-Marin E."/>
            <person name="Kohn T."/>
            <person name="Peeters S.H."/>
            <person name="Heuer A."/>
            <person name="Rast P."/>
            <person name="Oberbeckmann S."/>
            <person name="Bunk B."/>
            <person name="Jeske O."/>
            <person name="Meyerdierks A."/>
            <person name="Storesund J.E."/>
            <person name="Kallscheuer N."/>
            <person name="Luecker S."/>
            <person name="Lage O.M."/>
            <person name="Pohl T."/>
            <person name="Merkel B.J."/>
            <person name="Hornburger P."/>
            <person name="Mueller R.-W."/>
            <person name="Bruemmer F."/>
            <person name="Labrenz M."/>
            <person name="Spormann A.M."/>
            <person name="Op den Camp H."/>
            <person name="Overmann J."/>
            <person name="Amann R."/>
            <person name="Jetten M.S.M."/>
            <person name="Mascher T."/>
            <person name="Medema M.H."/>
            <person name="Devos D.P."/>
            <person name="Kaster A.-K."/>
            <person name="Ovreas L."/>
            <person name="Rohde M."/>
            <person name="Galperin M.Y."/>
            <person name="Jogler C."/>
        </authorList>
    </citation>
    <scope>NUCLEOTIDE SEQUENCE [LARGE SCALE GENOMIC DNA]</scope>
    <source>
        <strain evidence="1 2">Pla163</strain>
    </source>
</reference>
<proteinExistence type="predicted"/>
<gene>
    <name evidence="1" type="ORF">Pla163_00610</name>
</gene>
<dbReference type="AlphaFoldDB" id="A0A518CUR1"/>
<dbReference type="InterPro" id="IPR010297">
    <property type="entry name" value="DUF900_hydrolase"/>
</dbReference>
<dbReference type="OrthoDB" id="334507at2"/>
<organism evidence="1 2">
    <name type="scientific">Rohdeia mirabilis</name>
    <dbReference type="NCBI Taxonomy" id="2528008"/>
    <lineage>
        <taxon>Bacteria</taxon>
        <taxon>Pseudomonadati</taxon>
        <taxon>Planctomycetota</taxon>
        <taxon>Planctomycetia</taxon>
        <taxon>Planctomycetia incertae sedis</taxon>
        <taxon>Rohdeia</taxon>
    </lineage>
</organism>
<accession>A0A518CUR1</accession>
<evidence type="ECO:0008006" key="3">
    <source>
        <dbReference type="Google" id="ProtNLM"/>
    </source>
</evidence>
<protein>
    <recommendedName>
        <fullName evidence="3">Alpha/beta hydrolase family protein</fullName>
    </recommendedName>
</protein>
<sequence length="356" mass="40068">MYLVTNRELDPSRRGLAIFGDTPNHKGPNELRLVEVTRSGKSYRTHVVEDRVDDPAEKIKLGFAPDEDVFGSALVAHRVIDRARKAKRNVLFFVHGFNNDVKAVVERAEVLQRTYGVDVLAFSWPANGGGARGVLDYKSDKRDARASTGALDRVLAKMADYLEFYNEKHRDAAWTAAAAKFPENAEARDAWFARALEANCKFTVNALFHSMGNYLLKQLLKSTSSEGNRLIFDNVVLAAPDTNALDHDLWVDRIKARNRIYIAINERDYALAASRMKAGQEQLARLGHCVHGLDAPSATYVDFTGAARVARSHGYFADDAVKRNERVRGFFQRAFNGQVAETSLRYEIDRNLYRVR</sequence>